<dbReference type="AlphaFoldDB" id="A0A7H0GWS7"/>
<dbReference type="KEGG" id="hqi:H9L05_03060"/>
<evidence type="ECO:0000313" key="2">
    <source>
        <dbReference type="Proteomes" id="UP000516093"/>
    </source>
</evidence>
<evidence type="ECO:0000313" key="1">
    <source>
        <dbReference type="EMBL" id="QNP52743.1"/>
    </source>
</evidence>
<gene>
    <name evidence="1" type="ORF">H9L05_03060</name>
</gene>
<dbReference type="Proteomes" id="UP000516093">
    <property type="component" value="Chromosome"/>
</dbReference>
<protein>
    <submittedName>
        <fullName evidence="1">Uncharacterized protein</fullName>
    </submittedName>
</protein>
<sequence length="116" mass="12160">MSISQSAAATHLNASLEILKGNITNGKTPALGNINGWSELLETGGDPAYKTIADDLRELEGVINTGDANQVSSQLLTLAEHINSVVDGATPNFIDQLHELAQALSDAARQLQPVQG</sequence>
<dbReference type="RefSeq" id="WP_187732984.1">
    <property type="nucleotide sequence ID" value="NZ_BMFN01000002.1"/>
</dbReference>
<name>A0A7H0GWS7_9BACT</name>
<organism evidence="1 2">
    <name type="scientific">Hymenobacter qilianensis</name>
    <dbReference type="NCBI Taxonomy" id="1385715"/>
    <lineage>
        <taxon>Bacteria</taxon>
        <taxon>Pseudomonadati</taxon>
        <taxon>Bacteroidota</taxon>
        <taxon>Cytophagia</taxon>
        <taxon>Cytophagales</taxon>
        <taxon>Hymenobacteraceae</taxon>
        <taxon>Hymenobacter</taxon>
    </lineage>
</organism>
<proteinExistence type="predicted"/>
<dbReference type="EMBL" id="CP060784">
    <property type="protein sequence ID" value="QNP52743.1"/>
    <property type="molecule type" value="Genomic_DNA"/>
</dbReference>
<accession>A0A7H0GWS7</accession>
<keyword evidence="2" id="KW-1185">Reference proteome</keyword>
<reference evidence="1 2" key="1">
    <citation type="submission" date="2020-08" db="EMBL/GenBank/DDBJ databases">
        <title>Genome sequence of Hymenobacter qilianensis JCM 19763T.</title>
        <authorList>
            <person name="Hyun D.-W."/>
            <person name="Bae J.-W."/>
        </authorList>
    </citation>
    <scope>NUCLEOTIDE SEQUENCE [LARGE SCALE GENOMIC DNA]</scope>
    <source>
        <strain evidence="1 2">JCM 19763</strain>
    </source>
</reference>